<name>A0A2W4ZF02_9BACT</name>
<accession>A0A2W4ZF02</accession>
<dbReference type="EMBL" id="QFNK01000317">
    <property type="protein sequence ID" value="PZO80904.1"/>
    <property type="molecule type" value="Genomic_DNA"/>
</dbReference>
<proteinExistence type="predicted"/>
<organism evidence="2 3">
    <name type="scientific">Micavibrio aeruginosavorus</name>
    <dbReference type="NCBI Taxonomy" id="349221"/>
    <lineage>
        <taxon>Bacteria</taxon>
        <taxon>Pseudomonadati</taxon>
        <taxon>Bdellovibrionota</taxon>
        <taxon>Bdellovibrionia</taxon>
        <taxon>Bdellovibrionales</taxon>
        <taxon>Pseudobdellovibrionaceae</taxon>
        <taxon>Micavibrio</taxon>
    </lineage>
</organism>
<reference evidence="2 3" key="1">
    <citation type="submission" date="2017-08" db="EMBL/GenBank/DDBJ databases">
        <title>Infants hospitalized years apart are colonized by the same room-sourced microbial strains.</title>
        <authorList>
            <person name="Brooks B."/>
            <person name="Olm M.R."/>
            <person name="Firek B.A."/>
            <person name="Baker R."/>
            <person name="Thomas B.C."/>
            <person name="Morowitz M.J."/>
            <person name="Banfield J.F."/>
        </authorList>
    </citation>
    <scope>NUCLEOTIDE SEQUENCE [LARGE SCALE GENOMIC DNA]</scope>
    <source>
        <strain evidence="2">S2_018_000_R2_104</strain>
    </source>
</reference>
<evidence type="ECO:0000313" key="2">
    <source>
        <dbReference type="EMBL" id="PZO80904.1"/>
    </source>
</evidence>
<dbReference type="Proteomes" id="UP000249557">
    <property type="component" value="Unassembled WGS sequence"/>
</dbReference>
<protein>
    <submittedName>
        <fullName evidence="2">Uncharacterized protein</fullName>
    </submittedName>
</protein>
<feature type="transmembrane region" description="Helical" evidence="1">
    <location>
        <begin position="133"/>
        <end position="153"/>
    </location>
</feature>
<gene>
    <name evidence="2" type="ORF">DI626_11085</name>
</gene>
<keyword evidence="1" id="KW-0472">Membrane</keyword>
<comment type="caution">
    <text evidence="2">The sequence shown here is derived from an EMBL/GenBank/DDBJ whole genome shotgun (WGS) entry which is preliminary data.</text>
</comment>
<evidence type="ECO:0000313" key="3">
    <source>
        <dbReference type="Proteomes" id="UP000249557"/>
    </source>
</evidence>
<keyword evidence="1" id="KW-0812">Transmembrane</keyword>
<keyword evidence="1" id="KW-1133">Transmembrane helix</keyword>
<feature type="transmembrane region" description="Helical" evidence="1">
    <location>
        <begin position="12"/>
        <end position="32"/>
    </location>
</feature>
<evidence type="ECO:0000256" key="1">
    <source>
        <dbReference type="SAM" id="Phobius"/>
    </source>
</evidence>
<dbReference type="AlphaFoldDB" id="A0A2W4ZF02"/>
<sequence>MKSRIEKATAIFTTVCLTIFVVNLSVVFLNIGKDGIQYKSTLLGYAYSQTPTAKLYEKIYQIREFENDPTFNIREHESLILKLPDSHLHKFRPVKSEEEFQYVVTRIERDIRAEKHLSASADYERMMVKAMTFGADPIFILGTLSVFFVLIRITQLHLSPKKHI</sequence>